<dbReference type="AlphaFoldDB" id="A0A7M2SX24"/>
<dbReference type="Proteomes" id="UP000594205">
    <property type="component" value="Chromosome"/>
</dbReference>
<dbReference type="PROSITE" id="PS50231">
    <property type="entry name" value="RICIN_B_LECTIN"/>
    <property type="match status" value="1"/>
</dbReference>
<keyword evidence="3" id="KW-1185">Reference proteome</keyword>
<dbReference type="SUPFAM" id="SSF50370">
    <property type="entry name" value="Ricin B-like lectins"/>
    <property type="match status" value="1"/>
</dbReference>
<accession>A0A7M2SX24</accession>
<dbReference type="RefSeq" id="WP_194049511.1">
    <property type="nucleotide sequence ID" value="NZ_CP063373.1"/>
</dbReference>
<dbReference type="KEGG" id="sfeu:IM697_22670"/>
<evidence type="ECO:0000313" key="3">
    <source>
        <dbReference type="Proteomes" id="UP000594205"/>
    </source>
</evidence>
<organism evidence="2 3">
    <name type="scientific">Streptomyces ferrugineus</name>
    <dbReference type="NCBI Taxonomy" id="1413221"/>
    <lineage>
        <taxon>Bacteria</taxon>
        <taxon>Bacillati</taxon>
        <taxon>Actinomycetota</taxon>
        <taxon>Actinomycetes</taxon>
        <taxon>Kitasatosporales</taxon>
        <taxon>Streptomycetaceae</taxon>
        <taxon>Streptomyces</taxon>
    </lineage>
</organism>
<evidence type="ECO:0000313" key="2">
    <source>
        <dbReference type="EMBL" id="QOV40930.1"/>
    </source>
</evidence>
<feature type="signal peptide" evidence="1">
    <location>
        <begin position="1"/>
        <end position="32"/>
    </location>
</feature>
<evidence type="ECO:0008006" key="4">
    <source>
        <dbReference type="Google" id="ProtNLM"/>
    </source>
</evidence>
<name>A0A7M2SX24_9ACTN</name>
<gene>
    <name evidence="2" type="ORF">IM697_22670</name>
</gene>
<sequence length="169" mass="18658">MTSPRTVLRLTLPPALSALLLAVAGSLSTASAETYWTFRNDHEGTCLTSSTTTGNVWSATCNDSLATRRWYWTNDFEYGGHRWGRLVSSANGDCLTSDYKTETNVVWTSNCGNGGWGQIWSGDSNRLTNWLGPMLRTSANGDAVYTSPITVVDKYGIESTRFRWWGAHS</sequence>
<reference evidence="2 3" key="1">
    <citation type="submission" date="2020-10" db="EMBL/GenBank/DDBJ databases">
        <title>Streptomyces ferrugineus complate genome analysis.</title>
        <authorList>
            <person name="Anwar N."/>
        </authorList>
    </citation>
    <scope>NUCLEOTIDE SEQUENCE [LARGE SCALE GENOMIC DNA]</scope>
    <source>
        <strain evidence="2 3">CCTCC AA2014009</strain>
    </source>
</reference>
<dbReference type="EMBL" id="CP063373">
    <property type="protein sequence ID" value="QOV40930.1"/>
    <property type="molecule type" value="Genomic_DNA"/>
</dbReference>
<protein>
    <recommendedName>
        <fullName evidence="4">Ricin B lectin domain-containing protein</fullName>
    </recommendedName>
</protein>
<proteinExistence type="predicted"/>
<feature type="chain" id="PRO_5030759432" description="Ricin B lectin domain-containing protein" evidence="1">
    <location>
        <begin position="33"/>
        <end position="169"/>
    </location>
</feature>
<dbReference type="Gene3D" id="2.80.10.50">
    <property type="match status" value="1"/>
</dbReference>
<dbReference type="InterPro" id="IPR035992">
    <property type="entry name" value="Ricin_B-like_lectins"/>
</dbReference>
<evidence type="ECO:0000256" key="1">
    <source>
        <dbReference type="SAM" id="SignalP"/>
    </source>
</evidence>
<keyword evidence="1" id="KW-0732">Signal</keyword>